<name>A0A9W9LTH4_9EURO</name>
<keyword evidence="3" id="KW-1185">Reference proteome</keyword>
<dbReference type="AlphaFoldDB" id="A0A9W9LTH4"/>
<reference evidence="2" key="1">
    <citation type="submission" date="2022-11" db="EMBL/GenBank/DDBJ databases">
        <authorList>
            <person name="Petersen C."/>
        </authorList>
    </citation>
    <scope>NUCLEOTIDE SEQUENCE</scope>
    <source>
        <strain evidence="2">IBT 26290</strain>
    </source>
</reference>
<dbReference type="EMBL" id="JAPQKN010000001">
    <property type="protein sequence ID" value="KAJ5175490.1"/>
    <property type="molecule type" value="Genomic_DNA"/>
</dbReference>
<feature type="signal peptide" evidence="1">
    <location>
        <begin position="1"/>
        <end position="16"/>
    </location>
</feature>
<evidence type="ECO:0000256" key="1">
    <source>
        <dbReference type="SAM" id="SignalP"/>
    </source>
</evidence>
<protein>
    <recommendedName>
        <fullName evidence="4">Hydrophobin</fullName>
    </recommendedName>
</protein>
<feature type="chain" id="PRO_5040799111" description="Hydrophobin" evidence="1">
    <location>
        <begin position="17"/>
        <end position="96"/>
    </location>
</feature>
<keyword evidence="1" id="KW-0732">Signal</keyword>
<evidence type="ECO:0000313" key="2">
    <source>
        <dbReference type="EMBL" id="KAJ5175490.1"/>
    </source>
</evidence>
<dbReference type="OrthoDB" id="4356380at2759"/>
<dbReference type="Proteomes" id="UP001149163">
    <property type="component" value="Unassembled WGS sequence"/>
</dbReference>
<sequence length="96" mass="9907">MKFIIATFALVATAIAAPPQVQGSGEEKACKNNETVVCKDNGSASLLSLGNIATGALGSSCSNGNFYCCSEDDVKDFKIGLVNLDVDVSCSLNDIL</sequence>
<evidence type="ECO:0000313" key="3">
    <source>
        <dbReference type="Proteomes" id="UP001149163"/>
    </source>
</evidence>
<proteinExistence type="predicted"/>
<dbReference type="RefSeq" id="XP_056547098.1">
    <property type="nucleotide sequence ID" value="XM_056683492.1"/>
</dbReference>
<comment type="caution">
    <text evidence="2">The sequence shown here is derived from an EMBL/GenBank/DDBJ whole genome shotgun (WGS) entry which is preliminary data.</text>
</comment>
<dbReference type="GeneID" id="81422668"/>
<reference evidence="2" key="2">
    <citation type="journal article" date="2023" name="IMA Fungus">
        <title>Comparative genomic study of the Penicillium genus elucidates a diverse pangenome and 15 lateral gene transfer events.</title>
        <authorList>
            <person name="Petersen C."/>
            <person name="Sorensen T."/>
            <person name="Nielsen M.R."/>
            <person name="Sondergaard T.E."/>
            <person name="Sorensen J.L."/>
            <person name="Fitzpatrick D.A."/>
            <person name="Frisvad J.C."/>
            <person name="Nielsen K.L."/>
        </authorList>
    </citation>
    <scope>NUCLEOTIDE SEQUENCE</scope>
    <source>
        <strain evidence="2">IBT 26290</strain>
    </source>
</reference>
<evidence type="ECO:0008006" key="4">
    <source>
        <dbReference type="Google" id="ProtNLM"/>
    </source>
</evidence>
<gene>
    <name evidence="2" type="ORF">N7482_001367</name>
</gene>
<accession>A0A9W9LTH4</accession>
<organism evidence="2 3">
    <name type="scientific">Penicillium canariense</name>
    <dbReference type="NCBI Taxonomy" id="189055"/>
    <lineage>
        <taxon>Eukaryota</taxon>
        <taxon>Fungi</taxon>
        <taxon>Dikarya</taxon>
        <taxon>Ascomycota</taxon>
        <taxon>Pezizomycotina</taxon>
        <taxon>Eurotiomycetes</taxon>
        <taxon>Eurotiomycetidae</taxon>
        <taxon>Eurotiales</taxon>
        <taxon>Aspergillaceae</taxon>
        <taxon>Penicillium</taxon>
    </lineage>
</organism>